<accession>A0ABU7PBD3</accession>
<dbReference type="EMBL" id="JAZEWV010000009">
    <property type="protein sequence ID" value="MEE4543120.1"/>
    <property type="molecule type" value="Genomic_DNA"/>
</dbReference>
<proteinExistence type="predicted"/>
<dbReference type="RefSeq" id="WP_330795261.1">
    <property type="nucleotide sequence ID" value="NZ_JAZEWV010000009.1"/>
</dbReference>
<dbReference type="Proteomes" id="UP001344658">
    <property type="component" value="Unassembled WGS sequence"/>
</dbReference>
<evidence type="ECO:0008006" key="3">
    <source>
        <dbReference type="Google" id="ProtNLM"/>
    </source>
</evidence>
<keyword evidence="2" id="KW-1185">Reference proteome</keyword>
<sequence length="310" mass="31718">MTTSTHGDRRTSVGPGTALATVLAFFEADGCRDPSAAWQAFTGSWNWAAPLPAAVPAAVPAARVGQGPVVRPVDGGFRLSGSWRLPAYGARGPWLVLPLAPATAAGPDLFVVSSKLLPGTAHPGAVRDRTGQDGPGEPFRLDDAYVPAGFATHAAGTPLRPGDAAFHWTASAALALGAARRLTDLRGGAAAGTVGEAASRAAAAATGLAAVLHDERTSLAAALHGAPTARQGVPSPFGERLASQLRRTAATVHQVVMSVYDHALAARAGDGAHPLVRLIEASAPILLQARYSMELLPPDDRTSPQEGLTR</sequence>
<organism evidence="1 2">
    <name type="scientific">Actinacidiphila polyblastidii</name>
    <dbReference type="NCBI Taxonomy" id="3110430"/>
    <lineage>
        <taxon>Bacteria</taxon>
        <taxon>Bacillati</taxon>
        <taxon>Actinomycetota</taxon>
        <taxon>Actinomycetes</taxon>
        <taxon>Kitasatosporales</taxon>
        <taxon>Streptomycetaceae</taxon>
        <taxon>Actinacidiphila</taxon>
    </lineage>
</organism>
<comment type="caution">
    <text evidence="1">The sequence shown here is derived from an EMBL/GenBank/DDBJ whole genome shotgun (WGS) entry which is preliminary data.</text>
</comment>
<name>A0ABU7PBD3_9ACTN</name>
<reference evidence="1 2" key="1">
    <citation type="submission" date="2023-12" db="EMBL/GenBank/DDBJ databases">
        <title>Streptomyces sp. V4-01.</title>
        <authorList>
            <person name="Somphong A."/>
            <person name="Phongsopitanun W."/>
        </authorList>
    </citation>
    <scope>NUCLEOTIDE SEQUENCE [LARGE SCALE GENOMIC DNA]</scope>
    <source>
        <strain evidence="1 2">V4-01</strain>
    </source>
</reference>
<evidence type="ECO:0000313" key="2">
    <source>
        <dbReference type="Proteomes" id="UP001344658"/>
    </source>
</evidence>
<gene>
    <name evidence="1" type="ORF">V2S66_14225</name>
</gene>
<protein>
    <recommendedName>
        <fullName evidence="3">Acyl-CoA dehydrogenase</fullName>
    </recommendedName>
</protein>
<evidence type="ECO:0000313" key="1">
    <source>
        <dbReference type="EMBL" id="MEE4543120.1"/>
    </source>
</evidence>